<keyword evidence="1" id="KW-0472">Membrane</keyword>
<evidence type="ECO:0000256" key="1">
    <source>
        <dbReference type="SAM" id="Phobius"/>
    </source>
</evidence>
<proteinExistence type="predicted"/>
<dbReference type="Proteomes" id="UP000002522">
    <property type="component" value="Chromosome"/>
</dbReference>
<evidence type="ECO:0000313" key="2">
    <source>
        <dbReference type="EMBL" id="BAC43834.1"/>
    </source>
</evidence>
<keyword evidence="1" id="KW-1133">Transmembrane helix</keyword>
<reference evidence="2 3" key="1">
    <citation type="journal article" date="2002" name="Nucleic Acids Res.">
        <title>The complete genomic sequence of Mycoplasma penetrans, an intracellular bacterial pathogen in humans.</title>
        <authorList>
            <person name="Sasaki Y."/>
            <person name="Ishikawa J."/>
            <person name="Yamashita A."/>
            <person name="Oshima K."/>
            <person name="Kenri T."/>
            <person name="Furuya K."/>
            <person name="Yoshino C."/>
            <person name="Horino A."/>
            <person name="Shiba T."/>
            <person name="Sasaki T."/>
            <person name="Hattori M."/>
        </authorList>
    </citation>
    <scope>NUCLEOTIDE SEQUENCE [LARGE SCALE GENOMIC DNA]</scope>
    <source>
        <strain evidence="2 3">HF-2</strain>
    </source>
</reference>
<gene>
    <name evidence="2" type="ordered locus">MYPE440</name>
</gene>
<evidence type="ECO:0000313" key="3">
    <source>
        <dbReference type="Proteomes" id="UP000002522"/>
    </source>
</evidence>
<dbReference type="AlphaFoldDB" id="Q8EX06"/>
<keyword evidence="1" id="KW-0812">Transmembrane</keyword>
<protein>
    <submittedName>
        <fullName evidence="2">Uncharacterized protein</fullName>
    </submittedName>
</protein>
<dbReference type="EMBL" id="BA000026">
    <property type="protein sequence ID" value="BAC43834.1"/>
    <property type="molecule type" value="Genomic_DNA"/>
</dbReference>
<organism evidence="2 3">
    <name type="scientific">Malacoplasma penetrans (strain HF-2)</name>
    <name type="common">Mycoplasma penetrans</name>
    <dbReference type="NCBI Taxonomy" id="272633"/>
    <lineage>
        <taxon>Bacteria</taxon>
        <taxon>Bacillati</taxon>
        <taxon>Mycoplasmatota</taxon>
        <taxon>Mycoplasmoidales</taxon>
        <taxon>Mycoplasmoidaceae</taxon>
        <taxon>Malacoplasma</taxon>
    </lineage>
</organism>
<keyword evidence="3" id="KW-1185">Reference proteome</keyword>
<sequence length="666" mass="79160">MDFFHLLFFFRIIQFIYISKKEFNEMKIKQIRKSVLGFISFFPCIPFATAYSFHAENNNLQINNFQTSSTSNIPSFQTATSSLRTSENSLYIATPNNEINKMLNFNFSYNSSSNNVLYINESNKNKIAKIIALYMFQNYDFFFDDALNTVSSVIKQEYEKISSNKGLVYSKLENTSSEPLLSFFYFFKYENSMLGSAGIKVSSVPIMKYLKWNNIGNDQYTISFTIPYTWTSGPRFYLDNIKANHKLIDIYYQTRYENEFITIGFGNIIFRNIANNISNFSYTNIDPMDLTYEKLKILFKLNNSLIPSSLSYTMEKSDGFYKINIKKITYEIKDIQKFNLYYEGNYSVVFTKSNYEFNWDVIKSRHNLISLSTNDLWNELVINQSYKNMINNISLSKDYQNNKIRIDIDFNKYKYQNLLLFTLMEQLFKDQSFEIKLDTDSSVNFYVDDKYEHILFKNFNLDLINAKFNLLPYDLKLNKIELVNEDLEKETISFKSYLSTTINKINYDFSVFGIFTNFENYNFWDIEKITNFFNNNFYDEEQNLDIEKIEEVFKVQSNWSYLLDHSKNLIFKNLKIDLNDDENKFVLSFDIFNNKNLYLDSSFIEIKTKEKIVVEDNEESEETNKPEEEIVVPQKKKSNLNYLWFLILLIPAIIISIKFKYFKKKK</sequence>
<feature type="transmembrane region" description="Helical" evidence="1">
    <location>
        <begin position="642"/>
        <end position="661"/>
    </location>
</feature>
<name>Q8EX06_MALP2</name>
<dbReference type="InParanoid" id="Q8EX06"/>
<dbReference type="HOGENOM" id="CLU_412087_0_0_14"/>
<accession>Q8EX06</accession>
<dbReference type="KEGG" id="mpe:MYPE440"/>
<dbReference type="STRING" id="272633.gene:10731135"/>